<dbReference type="Pfam" id="PF07883">
    <property type="entry name" value="Cupin_2"/>
    <property type="match status" value="1"/>
</dbReference>
<name>A0AA46I629_9FUSO</name>
<reference evidence="3 4" key="1">
    <citation type="submission" date="2019-03" db="EMBL/GenBank/DDBJ databases">
        <title>Genomic Encyclopedia of Type Strains, Phase IV (KMG-IV): sequencing the most valuable type-strain genomes for metagenomic binning, comparative biology and taxonomic classification.</title>
        <authorList>
            <person name="Goeker M."/>
        </authorList>
    </citation>
    <scope>NUCLEOTIDE SEQUENCE [LARGE SCALE GENOMIC DNA]</scope>
    <source>
        <strain evidence="3 4">DSM 100055</strain>
    </source>
</reference>
<dbReference type="InterPro" id="IPR014710">
    <property type="entry name" value="RmlC-like_jellyroll"/>
</dbReference>
<dbReference type="InterPro" id="IPR051610">
    <property type="entry name" value="GPI/OXD"/>
</dbReference>
<gene>
    <name evidence="3" type="ORF">EV215_0585</name>
</gene>
<protein>
    <submittedName>
        <fullName evidence="3">Cupin domain</fullName>
    </submittedName>
</protein>
<dbReference type="GO" id="GO:0046872">
    <property type="term" value="F:metal ion binding"/>
    <property type="evidence" value="ECO:0007669"/>
    <property type="project" value="UniProtKB-KW"/>
</dbReference>
<organism evidence="3 4">
    <name type="scientific">Hypnocyclicus thermotrophus</name>
    <dbReference type="NCBI Taxonomy" id="1627895"/>
    <lineage>
        <taxon>Bacteria</taxon>
        <taxon>Fusobacteriati</taxon>
        <taxon>Fusobacteriota</taxon>
        <taxon>Fusobacteriia</taxon>
        <taxon>Fusobacteriales</taxon>
        <taxon>Fusobacteriaceae</taxon>
        <taxon>Hypnocyclicus</taxon>
    </lineage>
</organism>
<feature type="domain" description="Cupin type-2" evidence="2">
    <location>
        <begin position="45"/>
        <end position="110"/>
    </location>
</feature>
<keyword evidence="4" id="KW-1185">Reference proteome</keyword>
<evidence type="ECO:0000256" key="1">
    <source>
        <dbReference type="ARBA" id="ARBA00022723"/>
    </source>
</evidence>
<dbReference type="Gene3D" id="2.60.120.10">
    <property type="entry name" value="Jelly Rolls"/>
    <property type="match status" value="1"/>
</dbReference>
<dbReference type="CDD" id="cd02221">
    <property type="entry name" value="cupin_TM1287-like"/>
    <property type="match status" value="1"/>
</dbReference>
<dbReference type="PANTHER" id="PTHR35848">
    <property type="entry name" value="OXALATE-BINDING PROTEIN"/>
    <property type="match status" value="1"/>
</dbReference>
<sequence>MLLKFNDTTLIETIRPREGKGKIKGYRYLENIELENNLKGFYVNELEVGSEVGYHQHIEDEEIYYVLEGKGIINDNGEEKEISVGDLIYTKDGERHSIKNTGDTSLKFIAFIIKK</sequence>
<dbReference type="Proteomes" id="UP000294678">
    <property type="component" value="Unassembled WGS sequence"/>
</dbReference>
<dbReference type="AlphaFoldDB" id="A0AA46I629"/>
<dbReference type="EMBL" id="SOBG01000002">
    <property type="protein sequence ID" value="TDT71893.1"/>
    <property type="molecule type" value="Genomic_DNA"/>
</dbReference>
<dbReference type="PANTHER" id="PTHR35848:SF6">
    <property type="entry name" value="CUPIN TYPE-2 DOMAIN-CONTAINING PROTEIN"/>
    <property type="match status" value="1"/>
</dbReference>
<evidence type="ECO:0000313" key="3">
    <source>
        <dbReference type="EMBL" id="TDT71893.1"/>
    </source>
</evidence>
<dbReference type="SUPFAM" id="SSF51182">
    <property type="entry name" value="RmlC-like cupins"/>
    <property type="match status" value="1"/>
</dbReference>
<accession>A0AA46I629</accession>
<keyword evidence="1" id="KW-0479">Metal-binding</keyword>
<dbReference type="RefSeq" id="WP_134112487.1">
    <property type="nucleotide sequence ID" value="NZ_SOBG01000002.1"/>
</dbReference>
<comment type="caution">
    <text evidence="3">The sequence shown here is derived from an EMBL/GenBank/DDBJ whole genome shotgun (WGS) entry which is preliminary data.</text>
</comment>
<proteinExistence type="predicted"/>
<dbReference type="InterPro" id="IPR013096">
    <property type="entry name" value="Cupin_2"/>
</dbReference>
<evidence type="ECO:0000259" key="2">
    <source>
        <dbReference type="Pfam" id="PF07883"/>
    </source>
</evidence>
<dbReference type="InterPro" id="IPR011051">
    <property type="entry name" value="RmlC_Cupin_sf"/>
</dbReference>
<evidence type="ECO:0000313" key="4">
    <source>
        <dbReference type="Proteomes" id="UP000294678"/>
    </source>
</evidence>